<dbReference type="NCBIfam" id="TIGR01536">
    <property type="entry name" value="asn_synth_AEB"/>
    <property type="match status" value="1"/>
</dbReference>
<comment type="similarity">
    <text evidence="2">Belongs to the asparagine synthetase family.</text>
</comment>
<dbReference type="CDD" id="cd00712">
    <property type="entry name" value="AsnB"/>
    <property type="match status" value="1"/>
</dbReference>
<dbReference type="SUPFAM" id="SSF52402">
    <property type="entry name" value="Adenine nucleotide alpha hydrolases-like"/>
    <property type="match status" value="1"/>
</dbReference>
<evidence type="ECO:0000259" key="8">
    <source>
        <dbReference type="PROSITE" id="PS51278"/>
    </source>
</evidence>
<dbReference type="Pfam" id="PF00733">
    <property type="entry name" value="Asn_synthase"/>
    <property type="match status" value="1"/>
</dbReference>
<evidence type="ECO:0000256" key="5">
    <source>
        <dbReference type="ARBA" id="ARBA00022840"/>
    </source>
</evidence>
<reference evidence="9 10" key="1">
    <citation type="submission" date="2022-11" db="EMBL/GenBank/DDBJ databases">
        <title>Minimal conservation of predation-associated metabolite biosynthetic gene clusters underscores biosynthetic potential of Myxococcota including descriptions for ten novel species: Archangium lansinium sp. nov., Myxococcus landrumus sp. nov., Nannocystis bai.</title>
        <authorList>
            <person name="Ahearne A."/>
            <person name="Stevens C."/>
            <person name="Dowd S."/>
        </authorList>
    </citation>
    <scope>NUCLEOTIDE SEQUENCE [LARGE SCALE GENOMIC DNA]</scope>
    <source>
        <strain evidence="9 10">BB15-2</strain>
    </source>
</reference>
<evidence type="ECO:0000256" key="1">
    <source>
        <dbReference type="ARBA" id="ARBA00005187"/>
    </source>
</evidence>
<dbReference type="SUPFAM" id="SSF56235">
    <property type="entry name" value="N-terminal nucleophile aminohydrolases (Ntn hydrolases)"/>
    <property type="match status" value="1"/>
</dbReference>
<comment type="caution">
    <text evidence="9">The sequence shown here is derived from an EMBL/GenBank/DDBJ whole genome shotgun (WGS) entry which is preliminary data.</text>
</comment>
<keyword evidence="10" id="KW-1185">Reference proteome</keyword>
<proteinExistence type="inferred from homology"/>
<dbReference type="PANTHER" id="PTHR43284">
    <property type="entry name" value="ASPARAGINE SYNTHETASE (GLUTAMINE-HYDROLYZING)"/>
    <property type="match status" value="1"/>
</dbReference>
<evidence type="ECO:0000256" key="3">
    <source>
        <dbReference type="ARBA" id="ARBA00012737"/>
    </source>
</evidence>
<keyword evidence="6" id="KW-0315">Glutamine amidotransferase</keyword>
<gene>
    <name evidence="9" type="primary">asnB</name>
    <name evidence="9" type="ORF">POL25_06875</name>
</gene>
<evidence type="ECO:0000256" key="6">
    <source>
        <dbReference type="ARBA" id="ARBA00022962"/>
    </source>
</evidence>
<keyword evidence="9" id="KW-0436">Ligase</keyword>
<dbReference type="InterPro" id="IPR029055">
    <property type="entry name" value="Ntn_hydrolases_N"/>
</dbReference>
<dbReference type="EC" id="6.3.5.4" evidence="3"/>
<dbReference type="Proteomes" id="UP001221686">
    <property type="component" value="Unassembled WGS sequence"/>
</dbReference>
<sequence length="574" mass="62099">MRFDGGAAAQLARARVMRERLRHRGPDGEGELVDPYCVLQHTRLALLDREGGAQPMTTPDGRFSIVFNGEVYDHTALRAELSYPFRTRCDAETVLAAFAAWGPACVRRFNGMFAFFVWDHARRCGFLARDPLGVKPLAYAWDGVELVFASEAHAVAHCRDSPVRADDDAVLEYLIAPCFSGVATSMFEGVEYLQPGHTLEVSREGATARRYFRFEVAADGEAPAPEALRSALQRAVERACVAEAPIGVFLSGGLDSSAIAAFAAAALPEPPPAYTIAFEGMAGFDYDHSTIVVSDDSPFATRAAAASGLSLMRVQAPRSELAADLERIARHNDALPAWEQEVAQDRLARAAAGTVKAVLVGDAADETHFGYHFLLDAAATASPAAILRRFGQVPVRREVLADPLATFTERYRAWMRPSDSPAQRIAGTTALIVERWLPRLLHNGDVHTMRAGLEARVPFADRELLALAAAVPPASGLAGGVEKAVLRAALRGVVPEEIRARRKSALPKDQGAAGVLQSEASRLLADPPELVRARVDVAALAPLLAPQRRLIEWERAALFRIIGLCHFGHHHGIP</sequence>
<dbReference type="InterPro" id="IPR006426">
    <property type="entry name" value="Asn_synth_AEB"/>
</dbReference>
<protein>
    <recommendedName>
        <fullName evidence="3">asparagine synthase (glutamine-hydrolyzing)</fullName>
        <ecNumber evidence="3">6.3.5.4</ecNumber>
    </recommendedName>
</protein>
<evidence type="ECO:0000256" key="4">
    <source>
        <dbReference type="ARBA" id="ARBA00022741"/>
    </source>
</evidence>
<dbReference type="InterPro" id="IPR014729">
    <property type="entry name" value="Rossmann-like_a/b/a_fold"/>
</dbReference>
<keyword evidence="5" id="KW-0067">ATP-binding</keyword>
<dbReference type="Pfam" id="PF13537">
    <property type="entry name" value="GATase_7"/>
    <property type="match status" value="1"/>
</dbReference>
<dbReference type="Gene3D" id="3.40.50.620">
    <property type="entry name" value="HUPs"/>
    <property type="match status" value="1"/>
</dbReference>
<dbReference type="GO" id="GO:0004066">
    <property type="term" value="F:asparagine synthase (glutamine-hydrolyzing) activity"/>
    <property type="evidence" value="ECO:0007669"/>
    <property type="project" value="UniProtKB-EC"/>
</dbReference>
<dbReference type="InterPro" id="IPR001962">
    <property type="entry name" value="Asn_synthase"/>
</dbReference>
<dbReference type="InterPro" id="IPR017932">
    <property type="entry name" value="GATase_2_dom"/>
</dbReference>
<dbReference type="CDD" id="cd01991">
    <property type="entry name" value="Asn_synthase_B_C"/>
    <property type="match status" value="1"/>
</dbReference>
<name>A0ABT5DSJ5_9BACT</name>
<dbReference type="InterPro" id="IPR051786">
    <property type="entry name" value="ASN_synthetase/amidase"/>
</dbReference>
<dbReference type="EMBL" id="JAQNDL010000001">
    <property type="protein sequence ID" value="MDC0716607.1"/>
    <property type="molecule type" value="Genomic_DNA"/>
</dbReference>
<evidence type="ECO:0000256" key="7">
    <source>
        <dbReference type="ARBA" id="ARBA00048741"/>
    </source>
</evidence>
<dbReference type="Gene3D" id="3.60.20.10">
    <property type="entry name" value="Glutamine Phosphoribosylpyrophosphate, subunit 1, domain 1"/>
    <property type="match status" value="1"/>
</dbReference>
<dbReference type="PROSITE" id="PS51278">
    <property type="entry name" value="GATASE_TYPE_2"/>
    <property type="match status" value="1"/>
</dbReference>
<comment type="catalytic activity">
    <reaction evidence="7">
        <text>L-aspartate + L-glutamine + ATP + H2O = L-asparagine + L-glutamate + AMP + diphosphate + H(+)</text>
        <dbReference type="Rhea" id="RHEA:12228"/>
        <dbReference type="ChEBI" id="CHEBI:15377"/>
        <dbReference type="ChEBI" id="CHEBI:15378"/>
        <dbReference type="ChEBI" id="CHEBI:29985"/>
        <dbReference type="ChEBI" id="CHEBI:29991"/>
        <dbReference type="ChEBI" id="CHEBI:30616"/>
        <dbReference type="ChEBI" id="CHEBI:33019"/>
        <dbReference type="ChEBI" id="CHEBI:58048"/>
        <dbReference type="ChEBI" id="CHEBI:58359"/>
        <dbReference type="ChEBI" id="CHEBI:456215"/>
        <dbReference type="EC" id="6.3.5.4"/>
    </reaction>
</comment>
<dbReference type="PIRSF" id="PIRSF001589">
    <property type="entry name" value="Asn_synthetase_glu-h"/>
    <property type="match status" value="1"/>
</dbReference>
<evidence type="ECO:0000256" key="2">
    <source>
        <dbReference type="ARBA" id="ARBA00005752"/>
    </source>
</evidence>
<dbReference type="RefSeq" id="WP_272085099.1">
    <property type="nucleotide sequence ID" value="NZ_JAQNDL010000001.1"/>
</dbReference>
<feature type="domain" description="Glutamine amidotransferase type-2" evidence="8">
    <location>
        <begin position="1"/>
        <end position="204"/>
    </location>
</feature>
<comment type="pathway">
    <text evidence="1">Amino-acid biosynthesis; L-asparagine biosynthesis; L-asparagine from L-aspartate (L-Gln route): step 1/1.</text>
</comment>
<organism evidence="9 10">
    <name type="scientific">Nannocystis bainbridge</name>
    <dbReference type="NCBI Taxonomy" id="2995303"/>
    <lineage>
        <taxon>Bacteria</taxon>
        <taxon>Pseudomonadati</taxon>
        <taxon>Myxococcota</taxon>
        <taxon>Polyangia</taxon>
        <taxon>Nannocystales</taxon>
        <taxon>Nannocystaceae</taxon>
        <taxon>Nannocystis</taxon>
    </lineage>
</organism>
<evidence type="ECO:0000313" key="9">
    <source>
        <dbReference type="EMBL" id="MDC0716607.1"/>
    </source>
</evidence>
<keyword evidence="4" id="KW-0547">Nucleotide-binding</keyword>
<dbReference type="PANTHER" id="PTHR43284:SF1">
    <property type="entry name" value="ASPARAGINE SYNTHETASE"/>
    <property type="match status" value="1"/>
</dbReference>
<accession>A0ABT5DSJ5</accession>
<evidence type="ECO:0000313" key="10">
    <source>
        <dbReference type="Proteomes" id="UP001221686"/>
    </source>
</evidence>
<dbReference type="InterPro" id="IPR033738">
    <property type="entry name" value="AsnB_N"/>
</dbReference>